<dbReference type="Proteomes" id="UP000594638">
    <property type="component" value="Unassembled WGS sequence"/>
</dbReference>
<dbReference type="EMBL" id="CACTIH010003650">
    <property type="protein sequence ID" value="CAA2980642.1"/>
    <property type="molecule type" value="Genomic_DNA"/>
</dbReference>
<accession>A0A8S0RLZ0</accession>
<evidence type="ECO:0000313" key="3">
    <source>
        <dbReference type="Proteomes" id="UP000594638"/>
    </source>
</evidence>
<keyword evidence="3" id="KW-1185">Reference proteome</keyword>
<comment type="caution">
    <text evidence="2">The sequence shown here is derived from an EMBL/GenBank/DDBJ whole genome shotgun (WGS) entry which is preliminary data.</text>
</comment>
<proteinExistence type="predicted"/>
<gene>
    <name evidence="2" type="ORF">OLEA9_A092550</name>
</gene>
<evidence type="ECO:0000313" key="2">
    <source>
        <dbReference type="EMBL" id="CAA2980642.1"/>
    </source>
</evidence>
<feature type="region of interest" description="Disordered" evidence="1">
    <location>
        <begin position="1"/>
        <end position="29"/>
    </location>
</feature>
<reference evidence="2 3" key="1">
    <citation type="submission" date="2019-12" db="EMBL/GenBank/DDBJ databases">
        <authorList>
            <person name="Alioto T."/>
            <person name="Alioto T."/>
            <person name="Gomez Garrido J."/>
        </authorList>
    </citation>
    <scope>NUCLEOTIDE SEQUENCE [LARGE SCALE GENOMIC DNA]</scope>
</reference>
<name>A0A8S0RLZ0_OLEEU</name>
<protein>
    <submittedName>
        <fullName evidence="2">Uncharacterized protein</fullName>
    </submittedName>
</protein>
<evidence type="ECO:0000256" key="1">
    <source>
        <dbReference type="SAM" id="MobiDB-lite"/>
    </source>
</evidence>
<organism evidence="2 3">
    <name type="scientific">Olea europaea subsp. europaea</name>
    <dbReference type="NCBI Taxonomy" id="158383"/>
    <lineage>
        <taxon>Eukaryota</taxon>
        <taxon>Viridiplantae</taxon>
        <taxon>Streptophyta</taxon>
        <taxon>Embryophyta</taxon>
        <taxon>Tracheophyta</taxon>
        <taxon>Spermatophyta</taxon>
        <taxon>Magnoliopsida</taxon>
        <taxon>eudicotyledons</taxon>
        <taxon>Gunneridae</taxon>
        <taxon>Pentapetalae</taxon>
        <taxon>asterids</taxon>
        <taxon>lamiids</taxon>
        <taxon>Lamiales</taxon>
        <taxon>Oleaceae</taxon>
        <taxon>Oleeae</taxon>
        <taxon>Olea</taxon>
    </lineage>
</organism>
<sequence length="86" mass="9348">MHVRDYYDDLSLPDTTTDEQHVETKKVHASNVEAAKADATDIETTEADAVNVEAIELDTGNMDTLNNCSDVVVPSAVPPPRPPSLR</sequence>
<dbReference type="Gramene" id="OE9A092550T1">
    <property type="protein sequence ID" value="OE9A092550C1"/>
    <property type="gene ID" value="OE9A092550"/>
</dbReference>
<dbReference type="AlphaFoldDB" id="A0A8S0RLZ0"/>